<protein>
    <submittedName>
        <fullName evidence="3">Uncharacterized protein</fullName>
    </submittedName>
</protein>
<evidence type="ECO:0000313" key="3">
    <source>
        <dbReference type="EMBL" id="CAK0865797.1"/>
    </source>
</evidence>
<organism evidence="3 4">
    <name type="scientific">Prorocentrum cordatum</name>
    <dbReference type="NCBI Taxonomy" id="2364126"/>
    <lineage>
        <taxon>Eukaryota</taxon>
        <taxon>Sar</taxon>
        <taxon>Alveolata</taxon>
        <taxon>Dinophyceae</taxon>
        <taxon>Prorocentrales</taxon>
        <taxon>Prorocentraceae</taxon>
        <taxon>Prorocentrum</taxon>
    </lineage>
</organism>
<sequence length="209" mass="22922">PLFIPLHSRWACSQCPCRKNAANTTARRHCGAPRADPGQQVRLPQGAWPNPQASQGAGGVHRPAPPGLQPPGQATQADIKDQEESEIEPLISMLKRSGNTKSADSYQRALAYKSAANKQQPMQQHINKAFNSLRASEDCLAKAVSKFVEMQAAVEEQRARVGRLQSECQQAEDLHKQLVDQLHAQVKSSDEPSPARFSPWSVRFVLVGT</sequence>
<dbReference type="EMBL" id="CAUYUJ010016487">
    <property type="protein sequence ID" value="CAK0865797.1"/>
    <property type="molecule type" value="Genomic_DNA"/>
</dbReference>
<evidence type="ECO:0000313" key="4">
    <source>
        <dbReference type="Proteomes" id="UP001189429"/>
    </source>
</evidence>
<feature type="non-terminal residue" evidence="3">
    <location>
        <position position="209"/>
    </location>
</feature>
<keyword evidence="1" id="KW-0175">Coiled coil</keyword>
<proteinExistence type="predicted"/>
<gene>
    <name evidence="3" type="ORF">PCOR1329_LOCUS53229</name>
</gene>
<keyword evidence="4" id="KW-1185">Reference proteome</keyword>
<feature type="non-terminal residue" evidence="3">
    <location>
        <position position="1"/>
    </location>
</feature>
<evidence type="ECO:0000256" key="1">
    <source>
        <dbReference type="SAM" id="Coils"/>
    </source>
</evidence>
<evidence type="ECO:0000256" key="2">
    <source>
        <dbReference type="SAM" id="MobiDB-lite"/>
    </source>
</evidence>
<name>A0ABN9UZL8_9DINO</name>
<feature type="coiled-coil region" evidence="1">
    <location>
        <begin position="154"/>
        <end position="181"/>
    </location>
</feature>
<comment type="caution">
    <text evidence="3">The sequence shown here is derived from an EMBL/GenBank/DDBJ whole genome shotgun (WGS) entry which is preliminary data.</text>
</comment>
<accession>A0ABN9UZL8</accession>
<dbReference type="Proteomes" id="UP001189429">
    <property type="component" value="Unassembled WGS sequence"/>
</dbReference>
<reference evidence="3" key="1">
    <citation type="submission" date="2023-10" db="EMBL/GenBank/DDBJ databases">
        <authorList>
            <person name="Chen Y."/>
            <person name="Shah S."/>
            <person name="Dougan E. K."/>
            <person name="Thang M."/>
            <person name="Chan C."/>
        </authorList>
    </citation>
    <scope>NUCLEOTIDE SEQUENCE [LARGE SCALE GENOMIC DNA]</scope>
</reference>
<feature type="region of interest" description="Disordered" evidence="2">
    <location>
        <begin position="28"/>
        <end position="83"/>
    </location>
</feature>